<dbReference type="PATRIC" id="fig|1705409.3.peg.121"/>
<dbReference type="AlphaFoldDB" id="A0A150J955"/>
<evidence type="ECO:0000256" key="6">
    <source>
        <dbReference type="ARBA" id="ARBA00022691"/>
    </source>
</evidence>
<evidence type="ECO:0000256" key="7">
    <source>
        <dbReference type="ARBA" id="ARBA00022694"/>
    </source>
</evidence>
<dbReference type="Pfam" id="PF04055">
    <property type="entry name" value="Radical_SAM"/>
    <property type="match status" value="1"/>
</dbReference>
<keyword evidence="6" id="KW-0949">S-adenosyl-L-methionine</keyword>
<evidence type="ECO:0000256" key="4">
    <source>
        <dbReference type="ARBA" id="ARBA00022555"/>
    </source>
</evidence>
<evidence type="ECO:0000256" key="2">
    <source>
        <dbReference type="ARBA" id="ARBA00005494"/>
    </source>
</evidence>
<dbReference type="STRING" id="1705564.APG08_00837"/>
<evidence type="ECO:0000256" key="10">
    <source>
        <dbReference type="ARBA" id="ARBA00023004"/>
    </source>
</evidence>
<accession>A0A150J955</accession>
<dbReference type="SFLD" id="SFLDS00029">
    <property type="entry name" value="Radical_SAM"/>
    <property type="match status" value="1"/>
</dbReference>
<keyword evidence="12" id="KW-0012">Acyltransferase</keyword>
<dbReference type="Gene3D" id="3.40.630.30">
    <property type="match status" value="1"/>
</dbReference>
<reference evidence="17 18" key="1">
    <citation type="journal article" date="2016" name="ISME J.">
        <title>Chasing the elusive Euryarchaeota class WSA2: genomes reveal a uniquely fastidious methyl-reducing methanogen.</title>
        <authorList>
            <person name="Nobu M.K."/>
            <person name="Narihiro T."/>
            <person name="Kuroda K."/>
            <person name="Mei R."/>
            <person name="Liu W.T."/>
        </authorList>
    </citation>
    <scope>NUCLEOTIDE SEQUENCE [LARGE SCALE GENOMIC DNA]</scope>
    <source>
        <strain evidence="17">U1lsi0528_Bin055</strain>
    </source>
</reference>
<dbReference type="Proteomes" id="UP000075398">
    <property type="component" value="Unassembled WGS sequence"/>
</dbReference>
<evidence type="ECO:0000313" key="18">
    <source>
        <dbReference type="Proteomes" id="UP000075398"/>
    </source>
</evidence>
<dbReference type="GO" id="GO:0051539">
    <property type="term" value="F:4 iron, 4 sulfur cluster binding"/>
    <property type="evidence" value="ECO:0007669"/>
    <property type="project" value="UniProtKB-KW"/>
</dbReference>
<dbReference type="GO" id="GO:0002926">
    <property type="term" value="P:tRNA wobble base 5-methoxycarbonylmethyl-2-thiouridinylation"/>
    <property type="evidence" value="ECO:0007669"/>
    <property type="project" value="TreeGrafter"/>
</dbReference>
<dbReference type="SFLD" id="SFLDF00344">
    <property type="entry name" value="ELP3-like"/>
    <property type="match status" value="1"/>
</dbReference>
<dbReference type="SUPFAM" id="SSF55729">
    <property type="entry name" value="Acyl-CoA N-acyltransferases (Nat)"/>
    <property type="match status" value="1"/>
</dbReference>
<evidence type="ECO:0000256" key="14">
    <source>
        <dbReference type="ARBA" id="ARBA00047372"/>
    </source>
</evidence>
<evidence type="ECO:0000256" key="5">
    <source>
        <dbReference type="ARBA" id="ARBA00022679"/>
    </source>
</evidence>
<keyword evidence="5" id="KW-0808">Transferase</keyword>
<keyword evidence="3" id="KW-0004">4Fe-4S</keyword>
<feature type="binding site" evidence="15">
    <location>
        <position position="93"/>
    </location>
    <ligand>
        <name>[4Fe-4S] cluster</name>
        <dbReference type="ChEBI" id="CHEBI:49883"/>
        <note>4Fe-4S-S-AdoMet</note>
    </ligand>
</feature>
<evidence type="ECO:0000256" key="3">
    <source>
        <dbReference type="ARBA" id="ARBA00022485"/>
    </source>
</evidence>
<dbReference type="InterPro" id="IPR007197">
    <property type="entry name" value="rSAM"/>
</dbReference>
<comment type="similarity">
    <text evidence="2">Belongs to the ELP3 family.</text>
</comment>
<keyword evidence="11 15" id="KW-0411">Iron-sulfur</keyword>
<dbReference type="PANTHER" id="PTHR11135">
    <property type="entry name" value="HISTONE ACETYLTRANSFERASE-RELATED"/>
    <property type="match status" value="1"/>
</dbReference>
<dbReference type="PIRSF" id="PIRSF005669">
    <property type="entry name" value="Hist_AcTrfase_ELP3"/>
    <property type="match status" value="1"/>
</dbReference>
<dbReference type="PROSITE" id="PS51918">
    <property type="entry name" value="RADICAL_SAM"/>
    <property type="match status" value="1"/>
</dbReference>
<keyword evidence="9" id="KW-0694">RNA-binding</keyword>
<feature type="binding site" evidence="15">
    <location>
        <position position="85"/>
    </location>
    <ligand>
        <name>[4Fe-4S] cluster</name>
        <dbReference type="ChEBI" id="CHEBI:49883"/>
        <note>4Fe-4S-S-AdoMet</note>
    </ligand>
</feature>
<comment type="catalytic activity">
    <reaction evidence="14">
        <text>uridine(34) in tRNA + acetyl-CoA + S-adenosyl-L-methionine + H2O = 5-(carboxymethyl)uridine(34) in tRNA + 5'-deoxyadenosine + L-methionine + CoA + 2 H(+)</text>
        <dbReference type="Rhea" id="RHEA:61020"/>
        <dbReference type="Rhea" id="RHEA-COMP:10407"/>
        <dbReference type="Rhea" id="RHEA-COMP:11727"/>
        <dbReference type="ChEBI" id="CHEBI:15377"/>
        <dbReference type="ChEBI" id="CHEBI:15378"/>
        <dbReference type="ChEBI" id="CHEBI:17319"/>
        <dbReference type="ChEBI" id="CHEBI:57287"/>
        <dbReference type="ChEBI" id="CHEBI:57288"/>
        <dbReference type="ChEBI" id="CHEBI:57844"/>
        <dbReference type="ChEBI" id="CHEBI:59789"/>
        <dbReference type="ChEBI" id="CHEBI:65315"/>
        <dbReference type="ChEBI" id="CHEBI:74882"/>
        <dbReference type="EC" id="2.3.1.311"/>
    </reaction>
    <physiologicalReaction direction="left-to-right" evidence="14">
        <dbReference type="Rhea" id="RHEA:61021"/>
    </physiologicalReaction>
</comment>
<evidence type="ECO:0000256" key="1">
    <source>
        <dbReference type="ARBA" id="ARBA00005217"/>
    </source>
</evidence>
<comment type="pathway">
    <text evidence="1">tRNA modification.</text>
</comment>
<keyword evidence="4" id="KW-0820">tRNA-binding</keyword>
<dbReference type="GO" id="GO:0000049">
    <property type="term" value="F:tRNA binding"/>
    <property type="evidence" value="ECO:0007669"/>
    <property type="project" value="UniProtKB-KW"/>
</dbReference>
<comment type="caution">
    <text evidence="17">The sequence shown here is derived from an EMBL/GenBank/DDBJ whole genome shotgun (WGS) entry which is preliminary data.</text>
</comment>
<dbReference type="Pfam" id="PF00583">
    <property type="entry name" value="Acetyltransf_1"/>
    <property type="match status" value="1"/>
</dbReference>
<dbReference type="SUPFAM" id="SSF102114">
    <property type="entry name" value="Radical SAM enzymes"/>
    <property type="match status" value="1"/>
</dbReference>
<comment type="cofactor">
    <cofactor evidence="15">
        <name>[4Fe-4S] cluster</name>
        <dbReference type="ChEBI" id="CHEBI:49883"/>
    </cofactor>
    <text evidence="15">Binds 1 [4Fe-4S] cluster. The cluster is coordinated with 3 cysteines and an exchangeable S-adenosyl-L-methionine.</text>
</comment>
<evidence type="ECO:0000256" key="8">
    <source>
        <dbReference type="ARBA" id="ARBA00022723"/>
    </source>
</evidence>
<dbReference type="PANTHER" id="PTHR11135:SF7">
    <property type="entry name" value="TRNA URIDINE(34) ACETYLTRANSFERASE"/>
    <property type="match status" value="1"/>
</dbReference>
<dbReference type="Pfam" id="PF16199">
    <property type="entry name" value="Radical_SAM_C"/>
    <property type="match status" value="1"/>
</dbReference>
<feature type="domain" description="Radical SAM core" evidence="16">
    <location>
        <begin position="68"/>
        <end position="377"/>
    </location>
</feature>
<proteinExistence type="inferred from homology"/>
<dbReference type="SMART" id="SM00729">
    <property type="entry name" value="Elp3"/>
    <property type="match status" value="1"/>
</dbReference>
<dbReference type="EMBL" id="LNGC01000002">
    <property type="protein sequence ID" value="KYC53731.1"/>
    <property type="molecule type" value="Genomic_DNA"/>
</dbReference>
<keyword evidence="7" id="KW-0819">tRNA processing</keyword>
<name>A0A150J955_9EURY</name>
<protein>
    <recommendedName>
        <fullName evidence="13">tRNA carboxymethyluridine synthase</fullName>
        <ecNumber evidence="13">2.3.1.311</ecNumber>
    </recommendedName>
</protein>
<feature type="binding site" evidence="15">
    <location>
        <position position="90"/>
    </location>
    <ligand>
        <name>[4Fe-4S] cluster</name>
        <dbReference type="ChEBI" id="CHEBI:49883"/>
        <note>4Fe-4S-S-AdoMet</note>
    </ligand>
</feature>
<organism evidence="17 18">
    <name type="scientific">Candidatus Methanofastidiosum methylothiophilum</name>
    <dbReference type="NCBI Taxonomy" id="1705564"/>
    <lineage>
        <taxon>Archaea</taxon>
        <taxon>Methanobacteriati</taxon>
        <taxon>Methanobacteriota</taxon>
        <taxon>Stenosarchaea group</taxon>
        <taxon>Candidatus Methanofastidiosia</taxon>
        <taxon>Candidatus Methanofastidiosales</taxon>
        <taxon>Candidatus Methanofastidiosaceae</taxon>
        <taxon>Candidatus Methanofastidiosum</taxon>
    </lineage>
</organism>
<keyword evidence="10 15" id="KW-0408">Iron</keyword>
<dbReference type="Gene3D" id="3.30.750.200">
    <property type="match status" value="1"/>
</dbReference>
<dbReference type="InterPro" id="IPR058240">
    <property type="entry name" value="rSAM_sf"/>
</dbReference>
<dbReference type="NCBIfam" id="TIGR01211">
    <property type="entry name" value="ELP3"/>
    <property type="match status" value="1"/>
</dbReference>
<sequence>MDYRGACKKLSEEFLEGKIRNSRELELKKSEIASAFDLDRTPRNSDILEYLKDRQEEFVNILIKRPIRTMSGVAVIAVMPLPSKCPHGRCIYCPGDAINTPQSYTGKEPATMRAINFKFHPFLQTFHRLKQLYNTGHEIDKVELIIMGGTFPSQSFDYQEYFIRECLNAMNYFDPEADEKSLDNMYDLNYVNNSLKNRFGNQNNSYDFASYILANEPLTLDKAQKINEKSKIRCIGMTFETRPDWAKKVHCDRMLSYGGTRVELGVQVISDEIYQKVNRGHTVSDVVEATRILKDSGFKINYHMMPGLPGSSFEKDIDTFRTIFSNKLFMPDMVKFYSCLVLEGTELYDMWKNVEYIPYTTEEAMELILKIKEFMPKWVRTMRIQRDIPSTLVQAGVKRSNLGQMVEEELKKRNIQCKCVRCREVGRKAHKEGIYPELEDIKLLSLSYEASEGLEYFISFEDVKRDILIGYVRLRKPSEYAHRKEISKSPTGIIRELHVYGGLIRIGDKKESGWQHQGYGRKLLLEAERIAKEELDLQKMVIISGIGAREYYKKFKYKKEGPYMSKILQ</sequence>
<evidence type="ECO:0000256" key="12">
    <source>
        <dbReference type="ARBA" id="ARBA00023315"/>
    </source>
</evidence>
<dbReference type="InterPro" id="IPR039661">
    <property type="entry name" value="ELP3"/>
</dbReference>
<gene>
    <name evidence="17" type="ORF">AMQ22_00118</name>
</gene>
<evidence type="ECO:0000313" key="17">
    <source>
        <dbReference type="EMBL" id="KYC53731.1"/>
    </source>
</evidence>
<dbReference type="InterPro" id="IPR000182">
    <property type="entry name" value="GNAT_dom"/>
</dbReference>
<evidence type="ECO:0000256" key="15">
    <source>
        <dbReference type="PIRSR" id="PIRSR005669-1"/>
    </source>
</evidence>
<dbReference type="InterPro" id="IPR034687">
    <property type="entry name" value="ELP3-like"/>
</dbReference>
<keyword evidence="8 15" id="KW-0479">Metal-binding</keyword>
<dbReference type="InterPro" id="IPR016181">
    <property type="entry name" value="Acyl_CoA_acyltransferase"/>
</dbReference>
<dbReference type="InterPro" id="IPR032432">
    <property type="entry name" value="Radical_SAM_C"/>
</dbReference>
<dbReference type="GO" id="GO:0005737">
    <property type="term" value="C:cytoplasm"/>
    <property type="evidence" value="ECO:0007669"/>
    <property type="project" value="TreeGrafter"/>
</dbReference>
<evidence type="ECO:0000259" key="16">
    <source>
        <dbReference type="PROSITE" id="PS51918"/>
    </source>
</evidence>
<dbReference type="EC" id="2.3.1.311" evidence="13"/>
<dbReference type="Pfam" id="PF23613">
    <property type="entry name" value="ELP3_N"/>
    <property type="match status" value="1"/>
</dbReference>
<dbReference type="GO" id="GO:0106261">
    <property type="term" value="F:tRNA uridine(34) acetyltransferase activity"/>
    <property type="evidence" value="ECO:0007669"/>
    <property type="project" value="UniProtKB-EC"/>
</dbReference>
<dbReference type="SFLD" id="SFLDG01086">
    <property type="entry name" value="elongater_protein-like"/>
    <property type="match status" value="1"/>
</dbReference>
<dbReference type="InterPro" id="IPR006638">
    <property type="entry name" value="Elp3/MiaA/NifB-like_rSAM"/>
</dbReference>
<evidence type="ECO:0000256" key="11">
    <source>
        <dbReference type="ARBA" id="ARBA00023014"/>
    </source>
</evidence>
<evidence type="ECO:0000256" key="9">
    <source>
        <dbReference type="ARBA" id="ARBA00022884"/>
    </source>
</evidence>
<evidence type="ECO:0000256" key="13">
    <source>
        <dbReference type="ARBA" id="ARBA00044771"/>
    </source>
</evidence>
<dbReference type="InterPro" id="IPR056591">
    <property type="entry name" value="ELP3-like_N"/>
</dbReference>
<dbReference type="GO" id="GO:0046872">
    <property type="term" value="F:metal ion binding"/>
    <property type="evidence" value="ECO:0007669"/>
    <property type="project" value="UniProtKB-KW"/>
</dbReference>